<evidence type="ECO:0000313" key="1">
    <source>
        <dbReference type="EMBL" id="QWM90577.1"/>
    </source>
</evidence>
<proteinExistence type="predicted"/>
<protein>
    <submittedName>
        <fullName evidence="1">Uncharacterized protein</fullName>
    </submittedName>
</protein>
<dbReference type="KEGG" id="vg:75686999"/>
<keyword evidence="2" id="KW-1185">Reference proteome</keyword>
<dbReference type="EMBL" id="MZ130491">
    <property type="protein sequence ID" value="QWM90577.1"/>
    <property type="molecule type" value="Genomic_DNA"/>
</dbReference>
<accession>A0AAE7S1Q8</accession>
<reference evidence="1 2" key="1">
    <citation type="submission" date="2021-04" db="EMBL/GenBank/DDBJ databases">
        <authorList>
            <person name="Shkoporov A.N."/>
            <person name="Stockdale S.R."/>
            <person name="Guerin E."/>
            <person name="Ross R.P."/>
            <person name="Hill C."/>
        </authorList>
    </citation>
    <scope>NUCLEOTIDE SEQUENCE [LARGE SCALE GENOMIC DNA]</scope>
    <source>
        <strain evidence="2">cr61_1</strain>
    </source>
</reference>
<name>A0AAE7S1Q8_9CAUD</name>
<organism evidence="1 2">
    <name type="scientific">uncultured phage cr61_1</name>
    <dbReference type="NCBI Taxonomy" id="2986417"/>
    <lineage>
        <taxon>Viruses</taxon>
        <taxon>Duplodnaviria</taxon>
        <taxon>Heunggongvirae</taxon>
        <taxon>Uroviricota</taxon>
        <taxon>Caudoviricetes</taxon>
        <taxon>Crassvirales</taxon>
        <taxon>Suoliviridae</taxon>
        <taxon>Oafivirinae</taxon>
        <taxon>Bohxovirus</taxon>
        <taxon>Bohxovirus oralis</taxon>
    </lineage>
</organism>
<gene>
    <name evidence="1" type="primary">gp_67507</name>
</gene>
<evidence type="ECO:0000313" key="2">
    <source>
        <dbReference type="Proteomes" id="UP000827408"/>
    </source>
</evidence>
<dbReference type="RefSeq" id="YP_010509517.1">
    <property type="nucleotide sequence ID" value="NC_067209.1"/>
</dbReference>
<sequence length="57" mass="6454">MNDFILFNDVYGKKNAVRKSAIISIYEDEDDDDIVCVVTNDSNFETGESFDSIISKL</sequence>
<dbReference type="GeneID" id="75686999"/>
<dbReference type="Proteomes" id="UP000827408">
    <property type="component" value="Segment"/>
</dbReference>